<dbReference type="SUPFAM" id="SSF50978">
    <property type="entry name" value="WD40 repeat-like"/>
    <property type="match status" value="1"/>
</dbReference>
<dbReference type="STRING" id="656061.D5GDL5"/>
<gene>
    <name evidence="1" type="ORF">GSTUM_00001117001</name>
</gene>
<reference evidence="1 2" key="1">
    <citation type="journal article" date="2010" name="Nature">
        <title>Perigord black truffle genome uncovers evolutionary origins and mechanisms of symbiosis.</title>
        <authorList>
            <person name="Martin F."/>
            <person name="Kohler A."/>
            <person name="Murat C."/>
            <person name="Balestrini R."/>
            <person name="Coutinho P.M."/>
            <person name="Jaillon O."/>
            <person name="Montanini B."/>
            <person name="Morin E."/>
            <person name="Noel B."/>
            <person name="Percudani R."/>
            <person name="Porcel B."/>
            <person name="Rubini A."/>
            <person name="Amicucci A."/>
            <person name="Amselem J."/>
            <person name="Anthouard V."/>
            <person name="Arcioni S."/>
            <person name="Artiguenave F."/>
            <person name="Aury J.M."/>
            <person name="Ballario P."/>
            <person name="Bolchi A."/>
            <person name="Brenna A."/>
            <person name="Brun A."/>
            <person name="Buee M."/>
            <person name="Cantarel B."/>
            <person name="Chevalier G."/>
            <person name="Couloux A."/>
            <person name="Da Silva C."/>
            <person name="Denoeud F."/>
            <person name="Duplessis S."/>
            <person name="Ghignone S."/>
            <person name="Hilselberger B."/>
            <person name="Iotti M."/>
            <person name="Marcais B."/>
            <person name="Mello A."/>
            <person name="Miranda M."/>
            <person name="Pacioni G."/>
            <person name="Quesneville H."/>
            <person name="Riccioni C."/>
            <person name="Ruotolo R."/>
            <person name="Splivallo R."/>
            <person name="Stocchi V."/>
            <person name="Tisserant E."/>
            <person name="Viscomi A.R."/>
            <person name="Zambonelli A."/>
            <person name="Zampieri E."/>
            <person name="Henrissat B."/>
            <person name="Lebrun M.H."/>
            <person name="Paolocci F."/>
            <person name="Bonfante P."/>
            <person name="Ottonello S."/>
            <person name="Wincker P."/>
        </authorList>
    </citation>
    <scope>NUCLEOTIDE SEQUENCE [LARGE SCALE GENOMIC DNA]</scope>
    <source>
        <strain evidence="1 2">Mel28</strain>
    </source>
</reference>
<dbReference type="HOGENOM" id="CLU_022731_0_1_1"/>
<dbReference type="OMA" id="IRTWILP"/>
<dbReference type="Gene3D" id="2.130.10.10">
    <property type="entry name" value="YVTN repeat-like/Quinoprotein amine dehydrogenase"/>
    <property type="match status" value="1"/>
</dbReference>
<dbReference type="Proteomes" id="UP000006911">
    <property type="component" value="Unassembled WGS sequence"/>
</dbReference>
<protein>
    <submittedName>
        <fullName evidence="1">(Perigord truffle) hypothetical protein</fullName>
    </submittedName>
</protein>
<evidence type="ECO:0000313" key="1">
    <source>
        <dbReference type="EMBL" id="CAZ82608.1"/>
    </source>
</evidence>
<dbReference type="KEGG" id="tml:GSTUM_00001117001"/>
<dbReference type="PANTHER" id="PTHR13211:SF0">
    <property type="entry name" value="TELOMERASE CAJAL BODY PROTEIN 1"/>
    <property type="match status" value="1"/>
</dbReference>
<dbReference type="InterPro" id="IPR015943">
    <property type="entry name" value="WD40/YVTN_repeat-like_dom_sf"/>
</dbReference>
<name>D5GDL5_TUBMM</name>
<dbReference type="PANTHER" id="PTHR13211">
    <property type="entry name" value="TELOMERASE CAJAL BODY PROTEIN 1"/>
    <property type="match status" value="1"/>
</dbReference>
<proteinExistence type="predicted"/>
<dbReference type="InterPro" id="IPR051150">
    <property type="entry name" value="SWT21/TCAB1_mRNA_Telomere"/>
</dbReference>
<dbReference type="eggNOG" id="KOG2919">
    <property type="taxonomic scope" value="Eukaryota"/>
</dbReference>
<dbReference type="InterPro" id="IPR001680">
    <property type="entry name" value="WD40_rpt"/>
</dbReference>
<dbReference type="FunCoup" id="D5GDL5">
    <property type="interactions" value="18"/>
</dbReference>
<dbReference type="InterPro" id="IPR036322">
    <property type="entry name" value="WD40_repeat_dom_sf"/>
</dbReference>
<evidence type="ECO:0000313" key="2">
    <source>
        <dbReference type="Proteomes" id="UP000006911"/>
    </source>
</evidence>
<dbReference type="RefSeq" id="XP_002838417.1">
    <property type="nucleotide sequence ID" value="XM_002838371.1"/>
</dbReference>
<dbReference type="InParanoid" id="D5GDL5"/>
<dbReference type="AlphaFoldDB" id="D5GDL5"/>
<keyword evidence="2" id="KW-1185">Reference proteome</keyword>
<organism evidence="1 2">
    <name type="scientific">Tuber melanosporum (strain Mel28)</name>
    <name type="common">Perigord black truffle</name>
    <dbReference type="NCBI Taxonomy" id="656061"/>
    <lineage>
        <taxon>Eukaryota</taxon>
        <taxon>Fungi</taxon>
        <taxon>Dikarya</taxon>
        <taxon>Ascomycota</taxon>
        <taxon>Pezizomycotina</taxon>
        <taxon>Pezizomycetes</taxon>
        <taxon>Pezizales</taxon>
        <taxon>Tuberaceae</taxon>
        <taxon>Tuber</taxon>
    </lineage>
</organism>
<dbReference type="Pfam" id="PF00400">
    <property type="entry name" value="WD40"/>
    <property type="match status" value="1"/>
</dbReference>
<dbReference type="EMBL" id="FN430149">
    <property type="protein sequence ID" value="CAZ82608.1"/>
    <property type="molecule type" value="Genomic_DNA"/>
</dbReference>
<accession>D5GDL5</accession>
<sequence>MSLLKPPKLVASTGTTYNCTVAETSARELSVQKWSGLGNPHESNLFKSAQWSPDGTCVLSNSEDNILRTFVLPVDLLDPSDAPKSLTPYSQTASAEPVSCLAIYPSMSLADPATCCFLKSTRDHPIHLHDLLVSNTRASYPLINPQTEKYLSPQSMLFTPKDANKFIAGATSQISFFDLQRPGEGPYLDLKTIPTRRSVQTGETMKGVVSALAIDNGVLAAGTLSRQVGLYDDCGSGSTIGVFTVDGEGGGITQLLWSKCGRYLHVVERKSDVISVYDVRVAGEKVESLEGRMAQTNQRIGVDIAYSLEGEVVSGGIGGMVSVWGTGGKGEKGFEWKAHDDVVSGVAIHPGGVVMATCSGTRKLSSLGEDSDDDESSEERKWDNGLMIWAI</sequence>
<dbReference type="GeneID" id="9181614"/>